<gene>
    <name evidence="11" type="ORF">MPH_09749</name>
</gene>
<name>K2RSG9_MACPH</name>
<dbReference type="eggNOG" id="ENOG502SCQK">
    <property type="taxonomic scope" value="Eukaryota"/>
</dbReference>
<reference evidence="11 12" key="1">
    <citation type="journal article" date="2012" name="BMC Genomics">
        <title>Tools to kill: Genome of one of the most destructive plant pathogenic fungi Macrophomina phaseolina.</title>
        <authorList>
            <person name="Islam M.S."/>
            <person name="Haque M.S."/>
            <person name="Islam M.M."/>
            <person name="Emdad E.M."/>
            <person name="Halim A."/>
            <person name="Hossen Q.M.M."/>
            <person name="Hossain M.Z."/>
            <person name="Ahmed B."/>
            <person name="Rahim S."/>
            <person name="Rahman M.S."/>
            <person name="Alam M.M."/>
            <person name="Hou S."/>
            <person name="Wan X."/>
            <person name="Saito J.A."/>
            <person name="Alam M."/>
        </authorList>
    </citation>
    <scope>NUCLEOTIDE SEQUENCE [LARGE SCALE GENOMIC DNA]</scope>
    <source>
        <strain evidence="11 12">MS6</strain>
    </source>
</reference>
<proteinExistence type="inferred from homology"/>
<keyword evidence="2" id="KW-0227">DNA damage</keyword>
<dbReference type="PANTHER" id="PTHR32235:SF1">
    <property type="entry name" value="NON-HOMOLOGOUS END-JOINING FACTOR 1"/>
    <property type="match status" value="1"/>
</dbReference>
<dbReference type="OrthoDB" id="2155935at2759"/>
<dbReference type="InParanoid" id="K2RSG9"/>
<keyword evidence="5" id="KW-0539">Nucleus</keyword>
<dbReference type="GO" id="GO:0045027">
    <property type="term" value="F:DNA end binding"/>
    <property type="evidence" value="ECO:0007669"/>
    <property type="project" value="TreeGrafter"/>
</dbReference>
<feature type="compositionally biased region" description="Acidic residues" evidence="8">
    <location>
        <begin position="335"/>
        <end position="344"/>
    </location>
</feature>
<dbReference type="STRING" id="1126212.K2RSG9"/>
<dbReference type="GO" id="GO:0032807">
    <property type="term" value="C:DNA ligase IV complex"/>
    <property type="evidence" value="ECO:0007669"/>
    <property type="project" value="TreeGrafter"/>
</dbReference>
<evidence type="ECO:0000256" key="8">
    <source>
        <dbReference type="SAM" id="MobiDB-lite"/>
    </source>
</evidence>
<dbReference type="GO" id="GO:0006303">
    <property type="term" value="P:double-strand break repair via nonhomologous end joining"/>
    <property type="evidence" value="ECO:0007669"/>
    <property type="project" value="TreeGrafter"/>
</dbReference>
<evidence type="ECO:0000256" key="4">
    <source>
        <dbReference type="ARBA" id="ARBA00023204"/>
    </source>
</evidence>
<feature type="compositionally biased region" description="Basic residues" evidence="8">
    <location>
        <begin position="443"/>
        <end position="455"/>
    </location>
</feature>
<feature type="compositionally biased region" description="Basic and acidic residues" evidence="8">
    <location>
        <begin position="536"/>
        <end position="551"/>
    </location>
</feature>
<dbReference type="CDD" id="cd22285">
    <property type="entry name" value="HD_XLF_N"/>
    <property type="match status" value="1"/>
</dbReference>
<comment type="subcellular location">
    <subcellularLocation>
        <location evidence="1">Nucleus</location>
    </subcellularLocation>
</comment>
<dbReference type="InterPro" id="IPR038051">
    <property type="entry name" value="XRCC4-like_N_sf"/>
</dbReference>
<feature type="domain" description="XLF-like coiled-coil region" evidence="10">
    <location>
        <begin position="127"/>
        <end position="177"/>
    </location>
</feature>
<dbReference type="AlphaFoldDB" id="K2RSG9"/>
<organism evidence="11 12">
    <name type="scientific">Macrophomina phaseolina (strain MS6)</name>
    <name type="common">Charcoal rot fungus</name>
    <dbReference type="NCBI Taxonomy" id="1126212"/>
    <lineage>
        <taxon>Eukaryota</taxon>
        <taxon>Fungi</taxon>
        <taxon>Dikarya</taxon>
        <taxon>Ascomycota</taxon>
        <taxon>Pezizomycotina</taxon>
        <taxon>Dothideomycetes</taxon>
        <taxon>Dothideomycetes incertae sedis</taxon>
        <taxon>Botryosphaeriales</taxon>
        <taxon>Botryosphaeriaceae</taxon>
        <taxon>Macrophomina</taxon>
    </lineage>
</organism>
<dbReference type="InterPro" id="IPR052287">
    <property type="entry name" value="NHEJ_factor"/>
</dbReference>
<evidence type="ECO:0000256" key="6">
    <source>
        <dbReference type="ARBA" id="ARBA00025747"/>
    </source>
</evidence>
<dbReference type="VEuPathDB" id="FungiDB:MPH_09749"/>
<dbReference type="InterPro" id="IPR053829">
    <property type="entry name" value="XLF-like_CC"/>
</dbReference>
<dbReference type="PANTHER" id="PTHR32235">
    <property type="entry name" value="NON-HOMOLOGOUS END-JOINING FACTOR 1"/>
    <property type="match status" value="1"/>
</dbReference>
<feature type="compositionally biased region" description="Polar residues" evidence="8">
    <location>
        <begin position="456"/>
        <end position="467"/>
    </location>
</feature>
<dbReference type="Gene3D" id="2.170.210.10">
    <property type="entry name" value="DNA double-strand break repair and VJ recombination XRCC4, N-terminal"/>
    <property type="match status" value="1"/>
</dbReference>
<dbReference type="HOGENOM" id="CLU_022898_1_0_1"/>
<evidence type="ECO:0000256" key="3">
    <source>
        <dbReference type="ARBA" id="ARBA00023125"/>
    </source>
</evidence>
<protein>
    <recommendedName>
        <fullName evidence="7">Non-homologous end-joining factor 1</fullName>
    </recommendedName>
</protein>
<evidence type="ECO:0000256" key="2">
    <source>
        <dbReference type="ARBA" id="ARBA00022763"/>
    </source>
</evidence>
<dbReference type="InterPro" id="IPR015381">
    <property type="entry name" value="XLF-like_N"/>
</dbReference>
<dbReference type="EMBL" id="AHHD01000416">
    <property type="protein sequence ID" value="EKG13174.1"/>
    <property type="molecule type" value="Genomic_DNA"/>
</dbReference>
<sequence length="565" mass="61719">MDTAWRPLCSASPPPSCPKLFAKYKFASNSYVVFLTDLSQVWKETMDRKNIFKRALLEETPIDPTEDAEQMQLLLKHIRSALDAEKGTRRQLIRNAKDPRAPSLHLTAALPGSLGDLQWVINFEPLPPAFLQYHLISPLMSKVYDQMQQVDDLIGQLNAKDHVISKLLDKLEGSGMDIASVFPGAAGAGGSKGSTLREQAARQVNGLGVFSSQEWHTRHSPSRALELPAEKLTEVLKVPALYEDIETEYADSHWLSALPSTVTAGVNTGPETTNRTSDGEGDITVDEDASVAEDDIFERQETPPRLKKSRAQQKPALIEKPKAHSHPVASHQDEQETTDDEDLDAPSSQPLKRPHTVTKPTSSSVIEPRKGVSVPSPKPKGLERLGGRSSRQPSEMRPAKEPDTDEGAPTASETEDEDNMSARSPSAPAVKPDTGTIEQPIQRKGKLGVLGRKKAQASTDYSTSPTPAHQPPPEPVLSSNRISSKIGWKATDTSSIEASTGLMGPSAALTSESPAQENYSTAGRATMATPPTLLPESERERANRKREELKRQLAKSQSPKKKRKF</sequence>
<comment type="similarity">
    <text evidence="6">Belongs to the XRCC4-XLF family. XLF subfamily.</text>
</comment>
<evidence type="ECO:0000259" key="10">
    <source>
        <dbReference type="Pfam" id="PF21928"/>
    </source>
</evidence>
<accession>K2RSG9</accession>
<evidence type="ECO:0000256" key="5">
    <source>
        <dbReference type="ARBA" id="ARBA00023242"/>
    </source>
</evidence>
<evidence type="ECO:0000313" key="12">
    <source>
        <dbReference type="Proteomes" id="UP000007129"/>
    </source>
</evidence>
<keyword evidence="3" id="KW-0238">DNA-binding</keyword>
<feature type="region of interest" description="Disordered" evidence="8">
    <location>
        <begin position="262"/>
        <end position="565"/>
    </location>
</feature>
<feature type="compositionally biased region" description="Acidic residues" evidence="8">
    <location>
        <begin position="279"/>
        <end position="296"/>
    </location>
</feature>
<evidence type="ECO:0000256" key="7">
    <source>
        <dbReference type="ARBA" id="ARBA00044529"/>
    </source>
</evidence>
<dbReference type="Pfam" id="PF21928">
    <property type="entry name" value="XLF_CC"/>
    <property type="match status" value="1"/>
</dbReference>
<feature type="compositionally biased region" description="Polar residues" evidence="8">
    <location>
        <begin position="508"/>
        <end position="523"/>
    </location>
</feature>
<evidence type="ECO:0000259" key="9">
    <source>
        <dbReference type="Pfam" id="PF09302"/>
    </source>
</evidence>
<keyword evidence="4" id="KW-0234">DNA repair</keyword>
<comment type="caution">
    <text evidence="11">The sequence shown here is derived from an EMBL/GenBank/DDBJ whole genome shotgun (WGS) entry which is preliminary data.</text>
</comment>
<feature type="compositionally biased region" description="Polar residues" evidence="8">
    <location>
        <begin position="262"/>
        <end position="276"/>
    </location>
</feature>
<evidence type="ECO:0000256" key="1">
    <source>
        <dbReference type="ARBA" id="ARBA00004123"/>
    </source>
</evidence>
<feature type="domain" description="XLF-like N-terminal" evidence="9">
    <location>
        <begin position="5"/>
        <end position="124"/>
    </location>
</feature>
<dbReference type="Pfam" id="PF09302">
    <property type="entry name" value="XLF"/>
    <property type="match status" value="1"/>
</dbReference>
<dbReference type="Proteomes" id="UP000007129">
    <property type="component" value="Unassembled WGS sequence"/>
</dbReference>
<evidence type="ECO:0000313" key="11">
    <source>
        <dbReference type="EMBL" id="EKG13174.1"/>
    </source>
</evidence>